<reference evidence="13 14" key="2">
    <citation type="submission" date="2022-06" db="EMBL/GenBank/DDBJ databases">
        <title>Genomic Encyclopedia of Type Strains, Phase I: the one thousand microbial genomes (KMG-I) project.</title>
        <authorList>
            <person name="Kyrpides N."/>
        </authorList>
    </citation>
    <scope>NUCLEOTIDE SEQUENCE [LARGE SCALE GENOMIC DNA]</scope>
    <source>
        <strain evidence="13 14">DSM 43889</strain>
    </source>
</reference>
<dbReference type="Pfam" id="PF10099">
    <property type="entry name" value="RskA_C"/>
    <property type="match status" value="1"/>
</dbReference>
<evidence type="ECO:0000256" key="2">
    <source>
        <dbReference type="ARBA" id="ARBA00004236"/>
    </source>
</evidence>
<dbReference type="Gene3D" id="1.10.10.1320">
    <property type="entry name" value="Anti-sigma factor, zinc-finger domain"/>
    <property type="match status" value="1"/>
</dbReference>
<dbReference type="InterPro" id="IPR018764">
    <property type="entry name" value="RskA_C"/>
</dbReference>
<evidence type="ECO:0000256" key="8">
    <source>
        <dbReference type="ARBA" id="ARBA00023163"/>
    </source>
</evidence>
<dbReference type="InterPro" id="IPR053877">
    <property type="entry name" value="RskA_N"/>
</dbReference>
<proteinExistence type="predicted"/>
<dbReference type="InterPro" id="IPR041916">
    <property type="entry name" value="Anti_sigma_zinc_sf"/>
</dbReference>
<evidence type="ECO:0000256" key="1">
    <source>
        <dbReference type="ARBA" id="ARBA00004167"/>
    </source>
</evidence>
<dbReference type="PANTHER" id="PTHR37461">
    <property type="entry name" value="ANTI-SIGMA-K FACTOR RSKA"/>
    <property type="match status" value="1"/>
</dbReference>
<evidence type="ECO:0000259" key="12">
    <source>
        <dbReference type="Pfam" id="PF22618"/>
    </source>
</evidence>
<organism evidence="13 14">
    <name type="scientific">Actinoalloteichus caeruleus DSM 43889</name>
    <dbReference type="NCBI Taxonomy" id="1120930"/>
    <lineage>
        <taxon>Bacteria</taxon>
        <taxon>Bacillati</taxon>
        <taxon>Actinomycetota</taxon>
        <taxon>Actinomycetes</taxon>
        <taxon>Pseudonocardiales</taxon>
        <taxon>Pseudonocardiaceae</taxon>
        <taxon>Actinoalloteichus</taxon>
        <taxon>Actinoalloteichus cyanogriseus</taxon>
    </lineage>
</organism>
<evidence type="ECO:0000256" key="9">
    <source>
        <dbReference type="ARBA" id="ARBA00029829"/>
    </source>
</evidence>
<keyword evidence="14" id="KW-1185">Reference proteome</keyword>
<evidence type="ECO:0000256" key="5">
    <source>
        <dbReference type="ARBA" id="ARBA00022989"/>
    </source>
</evidence>
<dbReference type="RefSeq" id="WP_026418700.1">
    <property type="nucleotide sequence ID" value="NZ_AUBJ02000001.1"/>
</dbReference>
<keyword evidence="3" id="KW-1003">Cell membrane</keyword>
<reference evidence="13 14" key="1">
    <citation type="submission" date="2013-07" db="EMBL/GenBank/DDBJ databases">
        <authorList>
            <consortium name="DOE Joint Genome Institute"/>
            <person name="Reeve W."/>
            <person name="Huntemann M."/>
            <person name="Han J."/>
            <person name="Chen A."/>
            <person name="Kyrpides N."/>
            <person name="Mavromatis K."/>
            <person name="Markowitz V."/>
            <person name="Palaniappan K."/>
            <person name="Ivanova N."/>
            <person name="Schaumberg A."/>
            <person name="Pati A."/>
            <person name="Liolios K."/>
            <person name="Nordberg H.P."/>
            <person name="Cantor M.N."/>
            <person name="Hua S.X."/>
            <person name="Woyke T."/>
        </authorList>
    </citation>
    <scope>NUCLEOTIDE SEQUENCE [LARGE SCALE GENOMIC DNA]</scope>
    <source>
        <strain evidence="13 14">DSM 43889</strain>
    </source>
</reference>
<dbReference type="InterPro" id="IPR051474">
    <property type="entry name" value="Anti-sigma-K/W_factor"/>
</dbReference>
<name>A0ABT1JCA1_ACTCY</name>
<evidence type="ECO:0000313" key="13">
    <source>
        <dbReference type="EMBL" id="MCP2329849.1"/>
    </source>
</evidence>
<evidence type="ECO:0000256" key="6">
    <source>
        <dbReference type="ARBA" id="ARBA00023015"/>
    </source>
</evidence>
<protein>
    <recommendedName>
        <fullName evidence="10">Regulator of SigK</fullName>
    </recommendedName>
    <alternativeName>
        <fullName evidence="9">Sigma-K anti-sigma factor RskA</fullName>
    </alternativeName>
</protein>
<dbReference type="EMBL" id="AUBJ02000001">
    <property type="protein sequence ID" value="MCP2329849.1"/>
    <property type="molecule type" value="Genomic_DNA"/>
</dbReference>
<evidence type="ECO:0000259" key="11">
    <source>
        <dbReference type="Pfam" id="PF10099"/>
    </source>
</evidence>
<sequence>MSVDIHSLTGAYALNAVTGEERTAFEEHLAACPVCAQEVRELRATAARVAGALPTTPCPGLRERVMAEVATVRQEPPLVDDGTRAGAPAPDVRSGAGRRWVVRSALALAAATAVLAGVLGGQAIQLREERDTLREELAGEAGPALSDLLASEDTRVVSGESEGGGTATAVVSREADRAVLLVSGMPDAPADHGYQLWLIDDQHARPAGMLDDGEGPVVLVKGLDGAERIGVTVEPAGGSRQPTTDPVMVLSLSG</sequence>
<evidence type="ECO:0000256" key="4">
    <source>
        <dbReference type="ARBA" id="ARBA00022692"/>
    </source>
</evidence>
<dbReference type="PANTHER" id="PTHR37461:SF1">
    <property type="entry name" value="ANTI-SIGMA-K FACTOR RSKA"/>
    <property type="match status" value="1"/>
</dbReference>
<comment type="caution">
    <text evidence="13">The sequence shown here is derived from an EMBL/GenBank/DDBJ whole genome shotgun (WGS) entry which is preliminary data.</text>
</comment>
<dbReference type="Pfam" id="PF22618">
    <property type="entry name" value="RskA_N"/>
    <property type="match status" value="1"/>
</dbReference>
<evidence type="ECO:0000256" key="10">
    <source>
        <dbReference type="ARBA" id="ARBA00030803"/>
    </source>
</evidence>
<keyword evidence="8" id="KW-0804">Transcription</keyword>
<evidence type="ECO:0000256" key="7">
    <source>
        <dbReference type="ARBA" id="ARBA00023136"/>
    </source>
</evidence>
<accession>A0ABT1JCA1</accession>
<feature type="domain" description="Anti-sigma-K factor RskA N-terminal" evidence="12">
    <location>
        <begin position="6"/>
        <end position="47"/>
    </location>
</feature>
<comment type="subcellular location">
    <subcellularLocation>
        <location evidence="2">Cell membrane</location>
    </subcellularLocation>
    <subcellularLocation>
        <location evidence="1">Membrane</location>
        <topology evidence="1">Single-pass membrane protein</topology>
    </subcellularLocation>
</comment>
<feature type="domain" description="Anti-sigma K factor RskA C-terminal" evidence="11">
    <location>
        <begin position="108"/>
        <end position="247"/>
    </location>
</feature>
<keyword evidence="4" id="KW-0812">Transmembrane</keyword>
<keyword evidence="5" id="KW-1133">Transmembrane helix</keyword>
<gene>
    <name evidence="13" type="ORF">G443_000119</name>
</gene>
<evidence type="ECO:0000313" key="14">
    <source>
        <dbReference type="Proteomes" id="UP000791080"/>
    </source>
</evidence>
<keyword evidence="7" id="KW-0472">Membrane</keyword>
<evidence type="ECO:0000256" key="3">
    <source>
        <dbReference type="ARBA" id="ARBA00022475"/>
    </source>
</evidence>
<keyword evidence="6" id="KW-0805">Transcription regulation</keyword>
<dbReference type="Proteomes" id="UP000791080">
    <property type="component" value="Unassembled WGS sequence"/>
</dbReference>